<dbReference type="AlphaFoldDB" id="A0A645C760"/>
<feature type="compositionally biased region" description="Low complexity" evidence="1">
    <location>
        <begin position="108"/>
        <end position="140"/>
    </location>
</feature>
<name>A0A645C760_9ZZZZ</name>
<gene>
    <name evidence="2" type="ORF">SDC9_120514</name>
</gene>
<dbReference type="EMBL" id="VSSQ01025422">
    <property type="protein sequence ID" value="MPM73532.1"/>
    <property type="molecule type" value="Genomic_DNA"/>
</dbReference>
<feature type="compositionally biased region" description="Low complexity" evidence="1">
    <location>
        <begin position="78"/>
        <end position="95"/>
    </location>
</feature>
<proteinExistence type="predicted"/>
<organism evidence="2">
    <name type="scientific">bioreactor metagenome</name>
    <dbReference type="NCBI Taxonomy" id="1076179"/>
    <lineage>
        <taxon>unclassified sequences</taxon>
        <taxon>metagenomes</taxon>
        <taxon>ecological metagenomes</taxon>
    </lineage>
</organism>
<sequence>MASPPGISRPPRRSPATSPHWWQASSMCTPVRSPRSRVSCPPTSCAASRWHATWRPSRWAPPLSGASRSTNRHSDANTPSTPTISSSCPSTTPAPWRTRAASPSETNTSSVPRSPRTTTRGGTTRSCTSSPTCGSAIWSP</sequence>
<accession>A0A645C760</accession>
<reference evidence="2" key="1">
    <citation type="submission" date="2019-08" db="EMBL/GenBank/DDBJ databases">
        <authorList>
            <person name="Kucharzyk K."/>
            <person name="Murdoch R.W."/>
            <person name="Higgins S."/>
            <person name="Loffler F."/>
        </authorList>
    </citation>
    <scope>NUCLEOTIDE SEQUENCE</scope>
</reference>
<protein>
    <submittedName>
        <fullName evidence="2">Uncharacterized protein</fullName>
    </submittedName>
</protein>
<evidence type="ECO:0000256" key="1">
    <source>
        <dbReference type="SAM" id="MobiDB-lite"/>
    </source>
</evidence>
<evidence type="ECO:0000313" key="2">
    <source>
        <dbReference type="EMBL" id="MPM73532.1"/>
    </source>
</evidence>
<feature type="region of interest" description="Disordered" evidence="1">
    <location>
        <begin position="1"/>
        <end position="140"/>
    </location>
</feature>
<comment type="caution">
    <text evidence="2">The sequence shown here is derived from an EMBL/GenBank/DDBJ whole genome shotgun (WGS) entry which is preliminary data.</text>
</comment>